<dbReference type="InterPro" id="IPR019321">
    <property type="entry name" value="Nucleoporin_Nup88"/>
</dbReference>
<evidence type="ECO:0008006" key="10">
    <source>
        <dbReference type="Google" id="ProtNLM"/>
    </source>
</evidence>
<evidence type="ECO:0000256" key="5">
    <source>
        <dbReference type="ARBA" id="ARBA00023010"/>
    </source>
</evidence>
<keyword evidence="3" id="KW-0509">mRNA transport</keyword>
<dbReference type="Proteomes" id="UP000791440">
    <property type="component" value="Unassembled WGS sequence"/>
</dbReference>
<dbReference type="GO" id="GO:0006606">
    <property type="term" value="P:protein import into nucleus"/>
    <property type="evidence" value="ECO:0007669"/>
    <property type="project" value="TreeGrafter"/>
</dbReference>
<reference evidence="8" key="2">
    <citation type="submission" date="2020-12" db="EMBL/GenBank/DDBJ databases">
        <authorList>
            <person name="Kanost M."/>
        </authorList>
    </citation>
    <scope>NUCLEOTIDE SEQUENCE</scope>
</reference>
<dbReference type="PANTHER" id="PTHR13257">
    <property type="entry name" value="NUCLEOPORIN NUP84-RELATED"/>
    <property type="match status" value="1"/>
</dbReference>
<evidence type="ECO:0000256" key="3">
    <source>
        <dbReference type="ARBA" id="ARBA00022816"/>
    </source>
</evidence>
<protein>
    <recommendedName>
        <fullName evidence="10">Nuclear pore complex protein Nup88</fullName>
    </recommendedName>
</protein>
<name>A0A921ZGZ5_MANSE</name>
<evidence type="ECO:0000256" key="1">
    <source>
        <dbReference type="ARBA" id="ARBA00004567"/>
    </source>
</evidence>
<dbReference type="PANTHER" id="PTHR13257:SF0">
    <property type="entry name" value="NUCLEAR PORE COMPLEX PROTEIN NUP88"/>
    <property type="match status" value="1"/>
</dbReference>
<dbReference type="GO" id="GO:0006406">
    <property type="term" value="P:mRNA export from nucleus"/>
    <property type="evidence" value="ECO:0007669"/>
    <property type="project" value="TreeGrafter"/>
</dbReference>
<dbReference type="EMBL" id="JH668559">
    <property type="protein sequence ID" value="KAG6457872.1"/>
    <property type="molecule type" value="Genomic_DNA"/>
</dbReference>
<keyword evidence="7" id="KW-0539">Nucleus</keyword>
<dbReference type="InterPro" id="IPR037700">
    <property type="entry name" value="NUP88/NUP82"/>
</dbReference>
<keyword evidence="4" id="KW-0653">Protein transport</keyword>
<evidence type="ECO:0000256" key="7">
    <source>
        <dbReference type="ARBA" id="ARBA00023242"/>
    </source>
</evidence>
<accession>A0A921ZGZ5</accession>
<comment type="caution">
    <text evidence="8">The sequence shown here is derived from an EMBL/GenBank/DDBJ whole genome shotgun (WGS) entry which is preliminary data.</text>
</comment>
<dbReference type="AlphaFoldDB" id="A0A921ZGZ5"/>
<evidence type="ECO:0000256" key="2">
    <source>
        <dbReference type="ARBA" id="ARBA00022448"/>
    </source>
</evidence>
<keyword evidence="2" id="KW-0813">Transport</keyword>
<proteinExistence type="predicted"/>
<dbReference type="GO" id="GO:0000056">
    <property type="term" value="P:ribosomal small subunit export from nucleus"/>
    <property type="evidence" value="ECO:0007669"/>
    <property type="project" value="InterPro"/>
</dbReference>
<comment type="subcellular location">
    <subcellularLocation>
        <location evidence="1">Nucleus</location>
        <location evidence="1">Nuclear pore complex</location>
    </subcellularLocation>
</comment>
<dbReference type="GO" id="GO:0005643">
    <property type="term" value="C:nuclear pore"/>
    <property type="evidence" value="ECO:0007669"/>
    <property type="project" value="UniProtKB-SubCell"/>
</dbReference>
<keyword evidence="9" id="KW-1185">Reference proteome</keyword>
<evidence type="ECO:0000256" key="6">
    <source>
        <dbReference type="ARBA" id="ARBA00023132"/>
    </source>
</evidence>
<reference evidence="8" key="1">
    <citation type="journal article" date="2016" name="Insect Biochem. Mol. Biol.">
        <title>Multifaceted biological insights from a draft genome sequence of the tobacco hornworm moth, Manduca sexta.</title>
        <authorList>
            <person name="Kanost M.R."/>
            <person name="Arrese E.L."/>
            <person name="Cao X."/>
            <person name="Chen Y.R."/>
            <person name="Chellapilla S."/>
            <person name="Goldsmith M.R."/>
            <person name="Grosse-Wilde E."/>
            <person name="Heckel D.G."/>
            <person name="Herndon N."/>
            <person name="Jiang H."/>
            <person name="Papanicolaou A."/>
            <person name="Qu J."/>
            <person name="Soulages J.L."/>
            <person name="Vogel H."/>
            <person name="Walters J."/>
            <person name="Waterhouse R.M."/>
            <person name="Ahn S.J."/>
            <person name="Almeida F.C."/>
            <person name="An C."/>
            <person name="Aqrawi P."/>
            <person name="Bretschneider A."/>
            <person name="Bryant W.B."/>
            <person name="Bucks S."/>
            <person name="Chao H."/>
            <person name="Chevignon G."/>
            <person name="Christen J.M."/>
            <person name="Clarke D.F."/>
            <person name="Dittmer N.T."/>
            <person name="Ferguson L.C.F."/>
            <person name="Garavelou S."/>
            <person name="Gordon K.H.J."/>
            <person name="Gunaratna R.T."/>
            <person name="Han Y."/>
            <person name="Hauser F."/>
            <person name="He Y."/>
            <person name="Heidel-Fischer H."/>
            <person name="Hirsh A."/>
            <person name="Hu Y."/>
            <person name="Jiang H."/>
            <person name="Kalra D."/>
            <person name="Klinner C."/>
            <person name="Konig C."/>
            <person name="Kovar C."/>
            <person name="Kroll A.R."/>
            <person name="Kuwar S.S."/>
            <person name="Lee S.L."/>
            <person name="Lehman R."/>
            <person name="Li K."/>
            <person name="Li Z."/>
            <person name="Liang H."/>
            <person name="Lovelace S."/>
            <person name="Lu Z."/>
            <person name="Mansfield J.H."/>
            <person name="McCulloch K.J."/>
            <person name="Mathew T."/>
            <person name="Morton B."/>
            <person name="Muzny D.M."/>
            <person name="Neunemann D."/>
            <person name="Ongeri F."/>
            <person name="Pauchet Y."/>
            <person name="Pu L.L."/>
            <person name="Pyrousis I."/>
            <person name="Rao X.J."/>
            <person name="Redding A."/>
            <person name="Roesel C."/>
            <person name="Sanchez-Gracia A."/>
            <person name="Schaack S."/>
            <person name="Shukla A."/>
            <person name="Tetreau G."/>
            <person name="Wang Y."/>
            <person name="Xiong G.H."/>
            <person name="Traut W."/>
            <person name="Walsh T.K."/>
            <person name="Worley K.C."/>
            <person name="Wu D."/>
            <person name="Wu W."/>
            <person name="Wu Y.Q."/>
            <person name="Zhang X."/>
            <person name="Zou Z."/>
            <person name="Zucker H."/>
            <person name="Briscoe A.D."/>
            <person name="Burmester T."/>
            <person name="Clem R.J."/>
            <person name="Feyereisen R."/>
            <person name="Grimmelikhuijzen C.J.P."/>
            <person name="Hamodrakas S.J."/>
            <person name="Hansson B.S."/>
            <person name="Huguet E."/>
            <person name="Jermiin L.S."/>
            <person name="Lan Q."/>
            <person name="Lehman H.K."/>
            <person name="Lorenzen M."/>
            <person name="Merzendorfer H."/>
            <person name="Michalopoulos I."/>
            <person name="Morton D.B."/>
            <person name="Muthukrishnan S."/>
            <person name="Oakeshott J.G."/>
            <person name="Palmer W."/>
            <person name="Park Y."/>
            <person name="Passarelli A.L."/>
            <person name="Rozas J."/>
            <person name="Schwartz L.M."/>
            <person name="Smith W."/>
            <person name="Southgate A."/>
            <person name="Vilcinskas A."/>
            <person name="Vogt R."/>
            <person name="Wang P."/>
            <person name="Werren J."/>
            <person name="Yu X.Q."/>
            <person name="Zhou J.J."/>
            <person name="Brown S.J."/>
            <person name="Scherer S.E."/>
            <person name="Richards S."/>
            <person name="Blissard G.W."/>
        </authorList>
    </citation>
    <scope>NUCLEOTIDE SEQUENCE</scope>
</reference>
<sequence length="501" mass="54960">MSVACTGIRIHCHTSSCWSLIILSALRSGPKLVKVYTIGPKPSSLLAGKTILDSLGDTAVDFTPTPDGDQLLILRGDGEVYMLSPPHPKLTGPIAIYPPADDNYGSESCSILALGGGDVPPMVIIATCTAHALYVVETVELNIVLNSEDDALQYSYPVQLIQCAGGAYAALHAGGAHAVSLPALASLAHYARGDEDAESLLASLCSRPSVSRYVVHTGGARAPCAPAGAVVTAPPLPTLLVLCADGALIARSLEPYDLEEQLYKEIQLKNPALEQDDLRNMMKERQKLTFSSIIQDILTREVSQPILHTDRRHEPSPKECLETLSSACVRLRGEYVRRLARAAAALADKLRAVHTLAERQRGWLHALQKEIDDVQLQSVVLEEKRLLAEKHQDDIKYRCSAVVRGLRASCRASPAERELLAELHTYKRCRERFADQIQQLKQHSKRNAEEINKWQEEYKKKDAALGKTHSDSIQSILQQQTLQVSTLIEETKLLKDQLSIV</sequence>
<keyword evidence="5" id="KW-0811">Translocation</keyword>
<gene>
    <name evidence="8" type="ORF">O3G_MSEX010534</name>
</gene>
<evidence type="ECO:0000313" key="9">
    <source>
        <dbReference type="Proteomes" id="UP000791440"/>
    </source>
</evidence>
<evidence type="ECO:0000256" key="4">
    <source>
        <dbReference type="ARBA" id="ARBA00022927"/>
    </source>
</evidence>
<organism evidence="8 9">
    <name type="scientific">Manduca sexta</name>
    <name type="common">Tobacco hawkmoth</name>
    <name type="synonym">Tobacco hornworm</name>
    <dbReference type="NCBI Taxonomy" id="7130"/>
    <lineage>
        <taxon>Eukaryota</taxon>
        <taxon>Metazoa</taxon>
        <taxon>Ecdysozoa</taxon>
        <taxon>Arthropoda</taxon>
        <taxon>Hexapoda</taxon>
        <taxon>Insecta</taxon>
        <taxon>Pterygota</taxon>
        <taxon>Neoptera</taxon>
        <taxon>Endopterygota</taxon>
        <taxon>Lepidoptera</taxon>
        <taxon>Glossata</taxon>
        <taxon>Ditrysia</taxon>
        <taxon>Bombycoidea</taxon>
        <taxon>Sphingidae</taxon>
        <taxon>Sphinginae</taxon>
        <taxon>Sphingini</taxon>
        <taxon>Manduca</taxon>
    </lineage>
</organism>
<dbReference type="Pfam" id="PF10168">
    <property type="entry name" value="Nup88"/>
    <property type="match status" value="2"/>
</dbReference>
<dbReference type="GO" id="GO:0000055">
    <property type="term" value="P:ribosomal large subunit export from nucleus"/>
    <property type="evidence" value="ECO:0007669"/>
    <property type="project" value="InterPro"/>
</dbReference>
<keyword evidence="6" id="KW-0906">Nuclear pore complex</keyword>
<dbReference type="GO" id="GO:0017056">
    <property type="term" value="F:structural constituent of nuclear pore"/>
    <property type="evidence" value="ECO:0007669"/>
    <property type="project" value="InterPro"/>
</dbReference>
<evidence type="ECO:0000313" key="8">
    <source>
        <dbReference type="EMBL" id="KAG6457872.1"/>
    </source>
</evidence>